<name>A0A917XE45_9ACTN</name>
<organism evidence="2 3">
    <name type="scientific">Streptomyces fuscichromogenes</name>
    <dbReference type="NCBI Taxonomy" id="1324013"/>
    <lineage>
        <taxon>Bacteria</taxon>
        <taxon>Bacillati</taxon>
        <taxon>Actinomycetota</taxon>
        <taxon>Actinomycetes</taxon>
        <taxon>Kitasatosporales</taxon>
        <taxon>Streptomycetaceae</taxon>
        <taxon>Streptomyces</taxon>
    </lineage>
</organism>
<gene>
    <name evidence="2" type="ORF">GCM10011578_043000</name>
</gene>
<protein>
    <submittedName>
        <fullName evidence="2">DNA-binding protein</fullName>
    </submittedName>
</protein>
<proteinExistence type="predicted"/>
<feature type="compositionally biased region" description="Polar residues" evidence="1">
    <location>
        <begin position="102"/>
        <end position="114"/>
    </location>
</feature>
<evidence type="ECO:0000313" key="3">
    <source>
        <dbReference type="Proteomes" id="UP000653411"/>
    </source>
</evidence>
<dbReference type="Proteomes" id="UP000653411">
    <property type="component" value="Unassembled WGS sequence"/>
</dbReference>
<keyword evidence="3" id="KW-1185">Reference proteome</keyword>
<reference evidence="2" key="2">
    <citation type="submission" date="2020-09" db="EMBL/GenBank/DDBJ databases">
        <authorList>
            <person name="Sun Q."/>
            <person name="Zhou Y."/>
        </authorList>
    </citation>
    <scope>NUCLEOTIDE SEQUENCE</scope>
    <source>
        <strain evidence="2">CGMCC 4.7110</strain>
    </source>
</reference>
<evidence type="ECO:0000313" key="2">
    <source>
        <dbReference type="EMBL" id="GGN15056.1"/>
    </source>
</evidence>
<comment type="caution">
    <text evidence="2">The sequence shown here is derived from an EMBL/GenBank/DDBJ whole genome shotgun (WGS) entry which is preliminary data.</text>
</comment>
<evidence type="ECO:0000256" key="1">
    <source>
        <dbReference type="SAM" id="MobiDB-lite"/>
    </source>
</evidence>
<dbReference type="EMBL" id="BMML01000009">
    <property type="protein sequence ID" value="GGN15056.1"/>
    <property type="molecule type" value="Genomic_DNA"/>
</dbReference>
<dbReference type="RefSeq" id="WP_189264395.1">
    <property type="nucleotide sequence ID" value="NZ_BMML01000009.1"/>
</dbReference>
<dbReference type="AlphaFoldDB" id="A0A917XE45"/>
<feature type="compositionally biased region" description="Low complexity" evidence="1">
    <location>
        <begin position="115"/>
        <end position="136"/>
    </location>
</feature>
<reference evidence="2" key="1">
    <citation type="journal article" date="2014" name="Int. J. Syst. Evol. Microbiol.">
        <title>Complete genome sequence of Corynebacterium casei LMG S-19264T (=DSM 44701T), isolated from a smear-ripened cheese.</title>
        <authorList>
            <consortium name="US DOE Joint Genome Institute (JGI-PGF)"/>
            <person name="Walter F."/>
            <person name="Albersmeier A."/>
            <person name="Kalinowski J."/>
            <person name="Ruckert C."/>
        </authorList>
    </citation>
    <scope>NUCLEOTIDE SEQUENCE</scope>
    <source>
        <strain evidence="2">CGMCC 4.7110</strain>
    </source>
</reference>
<feature type="region of interest" description="Disordered" evidence="1">
    <location>
        <begin position="99"/>
        <end position="136"/>
    </location>
</feature>
<keyword evidence="2" id="KW-0238">DNA-binding</keyword>
<accession>A0A917XE45</accession>
<sequence>MTEKNPSAPKSAKTRHSHSGVIHVNEPHTENFTVVGNHLLQHPELSLMAIGLAVHIQSLPAGSPIGIKTLAAKFPEGEIRIAAALRELEEHGYLTRARERLQSGQVTTRTTSYNRPRTAPAPAVEAAAPPKVSAPKTPAADLLARLRTYDSRLMLSERDVRRLVPEVSAWLERGVPVTAVERALTSGLPQDPIKHPAAFLAHRLTSLLPPPLLLPAPAPPSPPALRPDPWQTCDGCERAFRAAEPGRCRDCRSVGAVA</sequence>
<dbReference type="GO" id="GO:0003677">
    <property type="term" value="F:DNA binding"/>
    <property type="evidence" value="ECO:0007669"/>
    <property type="project" value="UniProtKB-KW"/>
</dbReference>